<evidence type="ECO:0000313" key="9">
    <source>
        <dbReference type="Proteomes" id="UP000190787"/>
    </source>
</evidence>
<evidence type="ECO:0000256" key="4">
    <source>
        <dbReference type="ARBA" id="ARBA00023004"/>
    </source>
</evidence>
<dbReference type="Proteomes" id="UP000190787">
    <property type="component" value="Unassembled WGS sequence"/>
</dbReference>
<dbReference type="EMBL" id="MPZV01000005">
    <property type="protein sequence ID" value="OOY22805.1"/>
    <property type="molecule type" value="Genomic_DNA"/>
</dbReference>
<dbReference type="EC" id="1.1.99.14" evidence="6"/>
<dbReference type="InterPro" id="IPR004017">
    <property type="entry name" value="Cys_rich_dom"/>
</dbReference>
<dbReference type="PANTHER" id="PTHR32479:SF17">
    <property type="entry name" value="GLYCOLATE OXIDASE IRON-SULFUR SUBUNIT"/>
    <property type="match status" value="1"/>
</dbReference>
<keyword evidence="3" id="KW-0677">Repeat</keyword>
<dbReference type="Pfam" id="PF13183">
    <property type="entry name" value="Fer4_8"/>
    <property type="match status" value="1"/>
</dbReference>
<keyword evidence="4 6" id="KW-0408">Iron</keyword>
<comment type="catalytic activity">
    <reaction evidence="6">
        <text>glycolate + A = glyoxylate + AH2</text>
        <dbReference type="Rhea" id="RHEA:21264"/>
        <dbReference type="ChEBI" id="CHEBI:13193"/>
        <dbReference type="ChEBI" id="CHEBI:17499"/>
        <dbReference type="ChEBI" id="CHEBI:29805"/>
        <dbReference type="ChEBI" id="CHEBI:36655"/>
        <dbReference type="EC" id="1.1.99.14"/>
    </reaction>
</comment>
<keyword evidence="6" id="KW-0249">Electron transport</keyword>
<dbReference type="PROSITE" id="PS51379">
    <property type="entry name" value="4FE4S_FER_2"/>
    <property type="match status" value="2"/>
</dbReference>
<dbReference type="NCBIfam" id="NF008434">
    <property type="entry name" value="PRK11274.1"/>
    <property type="match status" value="1"/>
</dbReference>
<dbReference type="Gene3D" id="1.10.1060.10">
    <property type="entry name" value="Alpha-helical ferredoxin"/>
    <property type="match status" value="1"/>
</dbReference>
<dbReference type="InterPro" id="IPR017900">
    <property type="entry name" value="4Fe4S_Fe_S_CS"/>
</dbReference>
<dbReference type="PIRSF" id="PIRSF000139">
    <property type="entry name" value="Glc_ox_4Fe-4S"/>
    <property type="match status" value="1"/>
</dbReference>
<accession>A0ABX3MWF1</accession>
<dbReference type="InterPro" id="IPR017896">
    <property type="entry name" value="4Fe4S_Fe-S-bd"/>
</dbReference>
<comment type="caution">
    <text evidence="8">The sequence shown here is derived from an EMBL/GenBank/DDBJ whole genome shotgun (WGS) entry which is preliminary data.</text>
</comment>
<keyword evidence="1 6" id="KW-0004">4Fe-4S</keyword>
<feature type="domain" description="4Fe-4S ferredoxin-type" evidence="7">
    <location>
        <begin position="14"/>
        <end position="46"/>
    </location>
</feature>
<comment type="catalytic activity">
    <reaction evidence="6">
        <text>(R)-lactate + A = pyruvate + AH2</text>
        <dbReference type="Rhea" id="RHEA:15089"/>
        <dbReference type="ChEBI" id="CHEBI:13193"/>
        <dbReference type="ChEBI" id="CHEBI:15361"/>
        <dbReference type="ChEBI" id="CHEBI:16004"/>
        <dbReference type="ChEBI" id="CHEBI:17499"/>
    </reaction>
</comment>
<protein>
    <recommendedName>
        <fullName evidence="6">Glycolate oxidase iron-sulfur subunit</fullName>
        <ecNumber evidence="6">1.1.99.14</ecNumber>
    </recommendedName>
</protein>
<dbReference type="SUPFAM" id="SSF54862">
    <property type="entry name" value="4Fe-4S ferredoxins"/>
    <property type="match status" value="1"/>
</dbReference>
<keyword evidence="6" id="KW-0813">Transport</keyword>
<proteinExistence type="predicted"/>
<evidence type="ECO:0000256" key="3">
    <source>
        <dbReference type="ARBA" id="ARBA00022737"/>
    </source>
</evidence>
<dbReference type="Pfam" id="PF02754">
    <property type="entry name" value="CCG"/>
    <property type="match status" value="2"/>
</dbReference>
<dbReference type="PROSITE" id="PS00198">
    <property type="entry name" value="4FE4S_FER_1"/>
    <property type="match status" value="1"/>
</dbReference>
<keyword evidence="2 6" id="KW-0479">Metal-binding</keyword>
<feature type="domain" description="4Fe-4S ferredoxin-type" evidence="7">
    <location>
        <begin position="67"/>
        <end position="96"/>
    </location>
</feature>
<evidence type="ECO:0000259" key="7">
    <source>
        <dbReference type="PROSITE" id="PS51379"/>
    </source>
</evidence>
<keyword evidence="9" id="KW-1185">Reference proteome</keyword>
<name>A0ABX3MWF1_9RHOB</name>
<evidence type="ECO:0000256" key="5">
    <source>
        <dbReference type="ARBA" id="ARBA00023014"/>
    </source>
</evidence>
<gene>
    <name evidence="8" type="ORF">BMI91_19430</name>
</gene>
<comment type="function">
    <text evidence="6">Component of a complex that catalyzes the oxidation of glycolate to glyoxylate.</text>
</comment>
<evidence type="ECO:0000256" key="6">
    <source>
        <dbReference type="PIRNR" id="PIRNR000139"/>
    </source>
</evidence>
<dbReference type="RefSeq" id="WP_078606292.1">
    <property type="nucleotide sequence ID" value="NZ_MPZV01000005.1"/>
</dbReference>
<reference evidence="8 9" key="1">
    <citation type="submission" date="2016-11" db="EMBL/GenBank/DDBJ databases">
        <title>A multilocus sequence analysis scheme for characterization of bacteria in the genus Thioclava.</title>
        <authorList>
            <person name="Liu Y."/>
            <person name="Shao Z."/>
        </authorList>
    </citation>
    <scope>NUCLEOTIDE SEQUENCE [LARGE SCALE GENOMIC DNA]</scope>
    <source>
        <strain evidence="8 9">TAW-CT134</strain>
    </source>
</reference>
<dbReference type="InterPro" id="IPR009051">
    <property type="entry name" value="Helical_ferredxn"/>
</dbReference>
<dbReference type="InterPro" id="IPR012257">
    <property type="entry name" value="Glc_ox_4Fe-4S"/>
</dbReference>
<keyword evidence="5 6" id="KW-0411">Iron-sulfur</keyword>
<evidence type="ECO:0000256" key="2">
    <source>
        <dbReference type="ARBA" id="ARBA00022723"/>
    </source>
</evidence>
<dbReference type="PANTHER" id="PTHR32479">
    <property type="entry name" value="GLYCOLATE OXIDASE IRON-SULFUR SUBUNIT"/>
    <property type="match status" value="1"/>
</dbReference>
<evidence type="ECO:0000313" key="8">
    <source>
        <dbReference type="EMBL" id="OOY22805.1"/>
    </source>
</evidence>
<comment type="cofactor">
    <cofactor evidence="6">
        <name>[4Fe-4S] cluster</name>
        <dbReference type="ChEBI" id="CHEBI:49883"/>
    </cofactor>
    <text evidence="6">Binds 2 [4Fe-4S] clusters.</text>
</comment>
<evidence type="ECO:0000256" key="1">
    <source>
        <dbReference type="ARBA" id="ARBA00022485"/>
    </source>
</evidence>
<sequence>MQTNFSPEQLKDPGVARSNEILRACVHCGFCTATCPSYQVLGDELDSPRGRIYLIKDMLENDRPADEKTVKHLDRCLSCLACMTTCPSGVHYMHLIDHARAHVEKTYKRPMMDRLLRWTLAKIVPYPGRFRLAMGGAKLAKPFAGLLPDKRLRAMVGMAPKTIPPVSRNDDAQVFAPMGEKKYRVALQIGCAQRALNTDINDATIRLLRRLGCEVVIPKNLGCCGALSHHMGREDESHSQAARNIRAYLSEGDLDAVIINTSGCGTTVKDYGHIFRNDPMAEEAAKVAGLACDVSEFLAKIGLPEGQGGMRVAYHAACSLQHGQQIKSAPKDLLKQAGFEVVEPADSHLCCGSAGTYNLLQPEISDELKKRKVATLEAKQPEVIAAGNIGCMVQIGGGTEVPVVHTVELLDWATGGPKPPALAQT</sequence>
<organism evidence="8 9">
    <name type="scientific">Thioclava sediminum</name>
    <dbReference type="NCBI Taxonomy" id="1915319"/>
    <lineage>
        <taxon>Bacteria</taxon>
        <taxon>Pseudomonadati</taxon>
        <taxon>Pseudomonadota</taxon>
        <taxon>Alphaproteobacteria</taxon>
        <taxon>Rhodobacterales</taxon>
        <taxon>Paracoccaceae</taxon>
        <taxon>Thioclava</taxon>
    </lineage>
</organism>